<dbReference type="SUPFAM" id="SSF102114">
    <property type="entry name" value="Radical SAM enzymes"/>
    <property type="match status" value="1"/>
</dbReference>
<dbReference type="eggNOG" id="COG1032">
    <property type="taxonomic scope" value="Bacteria"/>
</dbReference>
<dbReference type="InterPro" id="IPR007197">
    <property type="entry name" value="rSAM"/>
</dbReference>
<evidence type="ECO:0000313" key="4">
    <source>
        <dbReference type="Proteomes" id="UP000007844"/>
    </source>
</evidence>
<dbReference type="CDD" id="cd02065">
    <property type="entry name" value="B12-binding_like"/>
    <property type="match status" value="1"/>
</dbReference>
<dbReference type="EMBL" id="CP003221">
    <property type="protein sequence ID" value="EGJ50297.1"/>
    <property type="molecule type" value="Genomic_DNA"/>
</dbReference>
<dbReference type="InterPro" id="IPR023404">
    <property type="entry name" value="rSAM_horseshoe"/>
</dbReference>
<dbReference type="HOGENOM" id="CLU_011543_2_2_7"/>
<dbReference type="SFLD" id="SFLDG01082">
    <property type="entry name" value="B12-binding_domain_containing"/>
    <property type="match status" value="1"/>
</dbReference>
<dbReference type="SFLD" id="SFLDS00029">
    <property type="entry name" value="Radical_SAM"/>
    <property type="match status" value="1"/>
</dbReference>
<dbReference type="eggNOG" id="COG5011">
    <property type="taxonomic scope" value="Bacteria"/>
</dbReference>
<organism evidence="3 4">
    <name type="scientific">Desulfocurvibacter africanus subsp. africanus str. Walvis Bay</name>
    <dbReference type="NCBI Taxonomy" id="690850"/>
    <lineage>
        <taxon>Bacteria</taxon>
        <taxon>Pseudomonadati</taxon>
        <taxon>Thermodesulfobacteriota</taxon>
        <taxon>Desulfovibrionia</taxon>
        <taxon>Desulfovibrionales</taxon>
        <taxon>Desulfovibrionaceae</taxon>
        <taxon>Desulfocurvibacter</taxon>
    </lineage>
</organism>
<dbReference type="InterPro" id="IPR018768">
    <property type="entry name" value="DUF2344"/>
</dbReference>
<dbReference type="Pfam" id="PF04055">
    <property type="entry name" value="Radical_SAM"/>
    <property type="match status" value="1"/>
</dbReference>
<dbReference type="InterPro" id="IPR023862">
    <property type="entry name" value="CHP03960_rSAM"/>
</dbReference>
<feature type="domain" description="Radical SAM core" evidence="2">
    <location>
        <begin position="244"/>
        <end position="478"/>
    </location>
</feature>
<dbReference type="Pfam" id="PF19864">
    <property type="entry name" value="Radical_SAM_N2"/>
    <property type="match status" value="1"/>
</dbReference>
<dbReference type="PROSITE" id="PS51918">
    <property type="entry name" value="RADICAL_SAM"/>
    <property type="match status" value="1"/>
</dbReference>
<dbReference type="NCBIfam" id="TIGR03960">
    <property type="entry name" value="rSAM_fuse_unch"/>
    <property type="match status" value="1"/>
</dbReference>
<sequence length="893" mass="100011">MRELLPLLQRPSRYIGTEWGSVRKDPSQVTARLALAFPDLYEVGMSYLGQKILYSLVNNRTEFWAERVYSPDAEAAAVLREHKVPLATLESDTPLAQLDAVAFHVTHELCYTNVLFMLDLAGIPLRAEERDERHPLVMAGGGCAFNAEPLAPFMDVLVLGDGEAVLCEILEVIATAKREGLARRELLLRLKDLPGVYVPAFFEFQGPGKPLKPLIAGYERVDKAVMSDLNQAEFPLQPIMALGQAVHDRLTVEIARGCTRGCRFCHAGMVYRPVRERGLDRLDEIIGTSLAGTGYEEISFLSLSTGDYSALDGLFEQSFERCMSEQVSISLPSLRVGSISGRLMGLMSRIRRTGVTLAPEAGSQRLRDVINKGVSEQDLMDHVRRLFENGWQQVKLYFMIGLPTETEEDIRAILDLCRKVEAQGRGTKRLQVTAAVSPFVPKPHTPFQWERQASLEEIQGKIALLREIMRPYKRIKLRWHEPDMSLLEGVFSRAGRELAPVVERAYRKGALFTSWVDHLDLDKWLETLEEEGLTAGDFLRERGEDEPLPWDHLNPGVTKKFLLTERKRAGEAKITPDCRYDACRNCGVCAFQGRTSSLAQIKDVELRPLLVFPERDQTSEDLDVTMPAEIAEVSGASEFAADDADATSTPAASGQGSKPWVRPKPPIVAEDLTRRAGHFRIWFAKTGPAAWLSTLELQAVFERCLRRAGIKPSFSQGFHPLPLVSFGRALPVGVESRVEWINLFTSKPYEPEQLERLLGPALPEGLSLTRVERLSMGRKQPQAVTEEYEVIYTGPGERADEFRRAWEAFAAAESFPVVRETKRGHSSMDLRKVVSVLEVGEGRARLSCDWSERYVSPLFAVREVLSGFPPTQWRVTKTAQHFGESDQGAHADL</sequence>
<dbReference type="KEGG" id="daf:Desaf_1968"/>
<name>F3Z353_DESAF</name>
<dbReference type="PANTHER" id="PTHR42731:SF1">
    <property type="entry name" value="RADICAL SAM DOMAIN PROTEIN"/>
    <property type="match status" value="1"/>
</dbReference>
<feature type="region of interest" description="Disordered" evidence="1">
    <location>
        <begin position="641"/>
        <end position="664"/>
    </location>
</feature>
<dbReference type="InterPro" id="IPR058240">
    <property type="entry name" value="rSAM_sf"/>
</dbReference>
<keyword evidence="4" id="KW-1185">Reference proteome</keyword>
<dbReference type="InterPro" id="IPR045784">
    <property type="entry name" value="Radical_SAM_N2"/>
</dbReference>
<dbReference type="InterPro" id="IPR006638">
    <property type="entry name" value="Elp3/MiaA/NifB-like_rSAM"/>
</dbReference>
<gene>
    <name evidence="3" type="ORF">Desaf_1968</name>
</gene>
<dbReference type="Pfam" id="PF10105">
    <property type="entry name" value="DUF2344"/>
    <property type="match status" value="1"/>
</dbReference>
<protein>
    <recommendedName>
        <fullName evidence="2">Radical SAM core domain-containing protein</fullName>
    </recommendedName>
</protein>
<dbReference type="RefSeq" id="WP_014260048.1">
    <property type="nucleotide sequence ID" value="NC_016629.1"/>
</dbReference>
<evidence type="ECO:0000313" key="3">
    <source>
        <dbReference type="EMBL" id="EGJ50297.1"/>
    </source>
</evidence>
<dbReference type="Proteomes" id="UP000007844">
    <property type="component" value="Chromosome"/>
</dbReference>
<dbReference type="PANTHER" id="PTHR42731">
    <property type="entry name" value="SLL1084 PROTEIN"/>
    <property type="match status" value="1"/>
</dbReference>
<dbReference type="SMART" id="SM00729">
    <property type="entry name" value="Elp3"/>
    <property type="match status" value="1"/>
</dbReference>
<reference evidence="3 4" key="1">
    <citation type="journal article" date="2011" name="J. Bacteriol.">
        <title>Genome sequence of the mercury-methylating and pleomorphic Desulfovibrio africanus Strain Walvis Bay.</title>
        <authorList>
            <person name="Brown S.D."/>
            <person name="Wall J.D."/>
            <person name="Kucken A.M."/>
            <person name="Gilmour C.C."/>
            <person name="Podar M."/>
            <person name="Brandt C.C."/>
            <person name="Teshima H."/>
            <person name="Detter J.C."/>
            <person name="Han C.S."/>
            <person name="Land M.L."/>
            <person name="Lucas S."/>
            <person name="Han J."/>
            <person name="Pennacchio L."/>
            <person name="Nolan M."/>
            <person name="Pitluck S."/>
            <person name="Woyke T."/>
            <person name="Goodwin L."/>
            <person name="Palumbo A.V."/>
            <person name="Elias D.A."/>
        </authorList>
    </citation>
    <scope>NUCLEOTIDE SEQUENCE [LARGE SCALE GENOMIC DNA]</scope>
    <source>
        <strain evidence="3 4">Walvis Bay</strain>
    </source>
</reference>
<evidence type="ECO:0000259" key="2">
    <source>
        <dbReference type="PROSITE" id="PS51918"/>
    </source>
</evidence>
<evidence type="ECO:0000256" key="1">
    <source>
        <dbReference type="SAM" id="MobiDB-lite"/>
    </source>
</evidence>
<dbReference type="NCBIfam" id="TIGR03936">
    <property type="entry name" value="sam_1_link_chp"/>
    <property type="match status" value="1"/>
</dbReference>
<dbReference type="GO" id="GO:0003824">
    <property type="term" value="F:catalytic activity"/>
    <property type="evidence" value="ECO:0007669"/>
    <property type="project" value="InterPro"/>
</dbReference>
<dbReference type="CDD" id="cd01335">
    <property type="entry name" value="Radical_SAM"/>
    <property type="match status" value="1"/>
</dbReference>
<dbReference type="GO" id="GO:0051536">
    <property type="term" value="F:iron-sulfur cluster binding"/>
    <property type="evidence" value="ECO:0007669"/>
    <property type="project" value="InterPro"/>
</dbReference>
<accession>F3Z353</accession>
<dbReference type="Gene3D" id="3.80.30.20">
    <property type="entry name" value="tm_1862 like domain"/>
    <property type="match status" value="1"/>
</dbReference>
<dbReference type="AlphaFoldDB" id="F3Z353"/>
<proteinExistence type="predicted"/>